<evidence type="ECO:0000259" key="4">
    <source>
        <dbReference type="PROSITE" id="PS50987"/>
    </source>
</evidence>
<keyword evidence="3" id="KW-0804">Transcription</keyword>
<dbReference type="Gene3D" id="1.10.10.10">
    <property type="entry name" value="Winged helix-like DNA-binding domain superfamily/Winged helix DNA-binding domain"/>
    <property type="match status" value="1"/>
</dbReference>
<evidence type="ECO:0000313" key="5">
    <source>
        <dbReference type="EMBL" id="MFD1130611.1"/>
    </source>
</evidence>
<dbReference type="InterPro" id="IPR011991">
    <property type="entry name" value="ArsR-like_HTH"/>
</dbReference>
<proteinExistence type="predicted"/>
<keyword evidence="1" id="KW-0805">Transcription regulation</keyword>
<feature type="domain" description="HTH arsR-type" evidence="4">
    <location>
        <begin position="3"/>
        <end position="98"/>
    </location>
</feature>
<dbReference type="InterPro" id="IPR051011">
    <property type="entry name" value="Metal_resp_trans_reg"/>
</dbReference>
<dbReference type="Proteomes" id="UP001597169">
    <property type="component" value="Unassembled WGS sequence"/>
</dbReference>
<dbReference type="InterPro" id="IPR001845">
    <property type="entry name" value="HTH_ArsR_DNA-bd_dom"/>
</dbReference>
<accession>A0ABW3QEQ2</accession>
<dbReference type="PANTHER" id="PTHR43132">
    <property type="entry name" value="ARSENICAL RESISTANCE OPERON REPRESSOR ARSR-RELATED"/>
    <property type="match status" value="1"/>
</dbReference>
<dbReference type="InterPro" id="IPR036390">
    <property type="entry name" value="WH_DNA-bd_sf"/>
</dbReference>
<dbReference type="RefSeq" id="WP_379293872.1">
    <property type="nucleotide sequence ID" value="NZ_JBHTKX010000004.1"/>
</dbReference>
<dbReference type="PROSITE" id="PS50987">
    <property type="entry name" value="HTH_ARSR_2"/>
    <property type="match status" value="1"/>
</dbReference>
<gene>
    <name evidence="5" type="ORF">ACFQ3J_20925</name>
</gene>
<evidence type="ECO:0000256" key="2">
    <source>
        <dbReference type="ARBA" id="ARBA00023125"/>
    </source>
</evidence>
<comment type="caution">
    <text evidence="5">The sequence shown here is derived from an EMBL/GenBank/DDBJ whole genome shotgun (WGS) entry which is preliminary data.</text>
</comment>
<dbReference type="Pfam" id="PF12840">
    <property type="entry name" value="HTH_20"/>
    <property type="match status" value="1"/>
</dbReference>
<dbReference type="SUPFAM" id="SSF46785">
    <property type="entry name" value="Winged helix' DNA-binding domain"/>
    <property type="match status" value="1"/>
</dbReference>
<dbReference type="CDD" id="cd00090">
    <property type="entry name" value="HTH_ARSR"/>
    <property type="match status" value="1"/>
</dbReference>
<dbReference type="InterPro" id="IPR036388">
    <property type="entry name" value="WH-like_DNA-bd_sf"/>
</dbReference>
<keyword evidence="6" id="KW-1185">Reference proteome</keyword>
<dbReference type="EMBL" id="JBHTKX010000004">
    <property type="protein sequence ID" value="MFD1130611.1"/>
    <property type="molecule type" value="Genomic_DNA"/>
</dbReference>
<reference evidence="6" key="1">
    <citation type="journal article" date="2019" name="Int. J. Syst. Evol. Microbiol.">
        <title>The Global Catalogue of Microorganisms (GCM) 10K type strain sequencing project: providing services to taxonomists for standard genome sequencing and annotation.</title>
        <authorList>
            <consortium name="The Broad Institute Genomics Platform"/>
            <consortium name="The Broad Institute Genome Sequencing Center for Infectious Disease"/>
            <person name="Wu L."/>
            <person name="Ma J."/>
        </authorList>
    </citation>
    <scope>NUCLEOTIDE SEQUENCE [LARGE SCALE GENOMIC DNA]</scope>
    <source>
        <strain evidence="6">CCUG 53519</strain>
    </source>
</reference>
<evidence type="ECO:0000256" key="3">
    <source>
        <dbReference type="ARBA" id="ARBA00023163"/>
    </source>
</evidence>
<organism evidence="5 6">
    <name type="scientific">Paenibacillus provencensis</name>
    <dbReference type="NCBI Taxonomy" id="441151"/>
    <lineage>
        <taxon>Bacteria</taxon>
        <taxon>Bacillati</taxon>
        <taxon>Bacillota</taxon>
        <taxon>Bacilli</taxon>
        <taxon>Bacillales</taxon>
        <taxon>Paenibacillaceae</taxon>
        <taxon>Paenibacillus</taxon>
    </lineage>
</organism>
<evidence type="ECO:0000256" key="1">
    <source>
        <dbReference type="ARBA" id="ARBA00023015"/>
    </source>
</evidence>
<keyword evidence="2" id="KW-0238">DNA-binding</keyword>
<name>A0ABW3QEQ2_9BACL</name>
<sequence>MDQTIQHLQKTAEMLKTIGHPERLCIVKRLAQQGSFNVAALQDCMGLPQSTVSTHLQKLRAAGIVESRRQGLEVTYSLKNEQTEQIVKLLFQSTEEKNHE</sequence>
<dbReference type="PRINTS" id="PR00778">
    <property type="entry name" value="HTHARSR"/>
</dbReference>
<dbReference type="SMART" id="SM00418">
    <property type="entry name" value="HTH_ARSR"/>
    <property type="match status" value="1"/>
</dbReference>
<dbReference type="NCBIfam" id="NF033788">
    <property type="entry name" value="HTH_metalloreg"/>
    <property type="match status" value="1"/>
</dbReference>
<protein>
    <submittedName>
        <fullName evidence="5">ArsR/SmtB family transcription factor</fullName>
    </submittedName>
</protein>
<dbReference type="PANTHER" id="PTHR43132:SF2">
    <property type="entry name" value="ARSENICAL RESISTANCE OPERON REPRESSOR ARSR-RELATED"/>
    <property type="match status" value="1"/>
</dbReference>
<evidence type="ECO:0000313" key="6">
    <source>
        <dbReference type="Proteomes" id="UP001597169"/>
    </source>
</evidence>